<sequence length="350" mass="39256">MIYVNARFLTQEMTGVQRFAEEISLNLRSIRDDVVFVSPPGVLRNEIAEKLGVEIIGHRSGHAWEQVDLPRYLKKKGSPLLINLCSTAPIFYTNKVVTHHDVIYKRYPQSYSKSFRLFYNTLVPLMLKSSKKLITVSEFSKKEISETFNYNADNIIVVSNAVNSSFTPSINPGSSKERYLLLVSSKNYHKNFHGAIAAFSQLAGHGNFSLKIIGAANGSFSEMNLTDEQVDNIEFMGRVDDATLIKLYQGALGFVFPSFYEGFGIPPLEAQACGCPVISSNKASMPEVLQDSALYFDPYNIDDIALHMKALIDDECLRNELKEKGYLNVKRFSWHSSATKVNEIINGLIP</sequence>
<dbReference type="RefSeq" id="WP_102985051.1">
    <property type="nucleotide sequence ID" value="NZ_CP033623.1"/>
</dbReference>
<dbReference type="CDD" id="cd03809">
    <property type="entry name" value="GT4_MtfB-like"/>
    <property type="match status" value="1"/>
</dbReference>
<evidence type="ECO:0000313" key="5">
    <source>
        <dbReference type="Proteomes" id="UP000030378"/>
    </source>
</evidence>
<dbReference type="Proteomes" id="UP000030378">
    <property type="component" value="Unassembled WGS sequence"/>
</dbReference>
<organism evidence="4 5">
    <name type="scientific">Serratia marcescens</name>
    <dbReference type="NCBI Taxonomy" id="615"/>
    <lineage>
        <taxon>Bacteria</taxon>
        <taxon>Pseudomonadati</taxon>
        <taxon>Pseudomonadota</taxon>
        <taxon>Gammaproteobacteria</taxon>
        <taxon>Enterobacterales</taxon>
        <taxon>Yersiniaceae</taxon>
        <taxon>Serratia</taxon>
    </lineage>
</organism>
<dbReference type="PANTHER" id="PTHR46401:SF2">
    <property type="entry name" value="GLYCOSYLTRANSFERASE WBBK-RELATED"/>
    <property type="match status" value="1"/>
</dbReference>
<protein>
    <submittedName>
        <fullName evidence="4">Glycosyltransferase family 1 protein</fullName>
    </submittedName>
</protein>
<dbReference type="SUPFAM" id="SSF53756">
    <property type="entry name" value="UDP-Glycosyltransferase/glycogen phosphorylase"/>
    <property type="match status" value="1"/>
</dbReference>
<evidence type="ECO:0000313" key="4">
    <source>
        <dbReference type="EMBL" id="PNO71532.1"/>
    </source>
</evidence>
<dbReference type="GO" id="GO:0009103">
    <property type="term" value="P:lipopolysaccharide biosynthetic process"/>
    <property type="evidence" value="ECO:0007669"/>
    <property type="project" value="TreeGrafter"/>
</dbReference>
<keyword evidence="1" id="KW-0808">Transferase</keyword>
<feature type="domain" description="Glycosyltransferase subfamily 4-like N-terminal" evidence="3">
    <location>
        <begin position="15"/>
        <end position="164"/>
    </location>
</feature>
<name>A0AAP8PLU6_SERMA</name>
<evidence type="ECO:0000259" key="3">
    <source>
        <dbReference type="Pfam" id="PF13439"/>
    </source>
</evidence>
<dbReference type="Pfam" id="PF00534">
    <property type="entry name" value="Glycos_transf_1"/>
    <property type="match status" value="1"/>
</dbReference>
<dbReference type="InterPro" id="IPR028098">
    <property type="entry name" value="Glyco_trans_4-like_N"/>
</dbReference>
<comment type="caution">
    <text evidence="4">The sequence shown here is derived from an EMBL/GenBank/DDBJ whole genome shotgun (WGS) entry which is preliminary data.</text>
</comment>
<accession>A0AAP8PLU6</accession>
<dbReference type="EMBL" id="JTBC02000002">
    <property type="protein sequence ID" value="PNO71532.1"/>
    <property type="molecule type" value="Genomic_DNA"/>
</dbReference>
<dbReference type="Pfam" id="PF13439">
    <property type="entry name" value="Glyco_transf_4"/>
    <property type="match status" value="1"/>
</dbReference>
<feature type="domain" description="Glycosyl transferase family 1" evidence="2">
    <location>
        <begin position="175"/>
        <end position="326"/>
    </location>
</feature>
<dbReference type="GO" id="GO:0016757">
    <property type="term" value="F:glycosyltransferase activity"/>
    <property type="evidence" value="ECO:0007669"/>
    <property type="project" value="InterPro"/>
</dbReference>
<dbReference type="PANTHER" id="PTHR46401">
    <property type="entry name" value="GLYCOSYLTRANSFERASE WBBK-RELATED"/>
    <property type="match status" value="1"/>
</dbReference>
<evidence type="ECO:0000259" key="2">
    <source>
        <dbReference type="Pfam" id="PF00534"/>
    </source>
</evidence>
<dbReference type="AlphaFoldDB" id="A0AAP8PLU6"/>
<dbReference type="Gene3D" id="3.40.50.2000">
    <property type="entry name" value="Glycogen Phosphorylase B"/>
    <property type="match status" value="2"/>
</dbReference>
<reference evidence="5" key="1">
    <citation type="submission" date="2017-12" db="EMBL/GenBank/DDBJ databases">
        <title>FDA dAtabase for Regulatory Grade micrObial Sequences (FDA-ARGOS): Supporting development and validation of Infectious Disease Dx tests.</title>
        <authorList>
            <person name="Campos J."/>
            <person name="Goldberg B."/>
            <person name="Tallon L."/>
            <person name="Sadzewicz L."/>
            <person name="Sengamalay N."/>
            <person name="Ott S."/>
            <person name="Godinez A."/>
            <person name="Nagaraj S."/>
            <person name="Vavikolanu K."/>
            <person name="Vyas G."/>
            <person name="Nadendla S."/>
            <person name="Aluvathingal J."/>
            <person name="Geyer C."/>
            <person name="Nandy P."/>
            <person name="Hobson J."/>
            <person name="Sichtig H."/>
        </authorList>
    </citation>
    <scope>NUCLEOTIDE SEQUENCE [LARGE SCALE GENOMIC DNA]</scope>
    <source>
        <strain evidence="5">FDAARGOS_79</strain>
    </source>
</reference>
<evidence type="ECO:0000256" key="1">
    <source>
        <dbReference type="ARBA" id="ARBA00022679"/>
    </source>
</evidence>
<dbReference type="InterPro" id="IPR001296">
    <property type="entry name" value="Glyco_trans_1"/>
</dbReference>
<gene>
    <name evidence="4" type="ORF">MC70_015705</name>
</gene>
<proteinExistence type="predicted"/>